<dbReference type="EMBL" id="SPNK01000002">
    <property type="protein sequence ID" value="TFI02637.1"/>
    <property type="molecule type" value="Genomic_DNA"/>
</dbReference>
<dbReference type="PANTHER" id="PTHR43344:SF2">
    <property type="entry name" value="PHOSPHOSERINE PHOSPHATASE"/>
    <property type="match status" value="1"/>
</dbReference>
<dbReference type="GO" id="GO:0005737">
    <property type="term" value="C:cytoplasm"/>
    <property type="evidence" value="ECO:0007669"/>
    <property type="project" value="TreeGrafter"/>
</dbReference>
<evidence type="ECO:0000256" key="6">
    <source>
        <dbReference type="ARBA" id="ARBA00022723"/>
    </source>
</evidence>
<evidence type="ECO:0000313" key="14">
    <source>
        <dbReference type="EMBL" id="TFI02637.1"/>
    </source>
</evidence>
<dbReference type="Proteomes" id="UP000298017">
    <property type="component" value="Unassembled WGS sequence"/>
</dbReference>
<dbReference type="SUPFAM" id="SSF56784">
    <property type="entry name" value="HAD-like"/>
    <property type="match status" value="1"/>
</dbReference>
<proteinExistence type="inferred from homology"/>
<gene>
    <name evidence="14" type="primary">serB</name>
    <name evidence="14" type="ORF">E4P33_03355</name>
</gene>
<dbReference type="GO" id="GO:0036424">
    <property type="term" value="F:L-phosphoserine phosphatase activity"/>
    <property type="evidence" value="ECO:0007669"/>
    <property type="project" value="InterPro"/>
</dbReference>
<dbReference type="InterPro" id="IPR036412">
    <property type="entry name" value="HAD-like_sf"/>
</dbReference>
<protein>
    <recommendedName>
        <fullName evidence="4">phosphoserine phosphatase</fullName>
        <ecNumber evidence="4">3.1.3.3</ecNumber>
    </recommendedName>
    <alternativeName>
        <fullName evidence="10">O-phosphoserine phosphohydrolase</fullName>
    </alternativeName>
</protein>
<evidence type="ECO:0000256" key="13">
    <source>
        <dbReference type="PIRSR" id="PIRSR604469-1"/>
    </source>
</evidence>
<comment type="caution">
    <text evidence="14">The sequence shown here is derived from an EMBL/GenBank/DDBJ whole genome shotgun (WGS) entry which is preliminary data.</text>
</comment>
<evidence type="ECO:0000256" key="1">
    <source>
        <dbReference type="ARBA" id="ARBA00001946"/>
    </source>
</evidence>
<dbReference type="InterPro" id="IPR050582">
    <property type="entry name" value="HAD-like_SerB"/>
</dbReference>
<dbReference type="SFLD" id="SFLDG01137">
    <property type="entry name" value="C1.6.1:_Phosphoserine_Phosphat"/>
    <property type="match status" value="1"/>
</dbReference>
<dbReference type="Gene3D" id="3.40.50.1000">
    <property type="entry name" value="HAD superfamily/HAD-like"/>
    <property type="match status" value="1"/>
</dbReference>
<dbReference type="NCBIfam" id="TIGR01488">
    <property type="entry name" value="HAD-SF-IB"/>
    <property type="match status" value="1"/>
</dbReference>
<keyword evidence="7 14" id="KW-0378">Hydrolase</keyword>
<comment type="catalytic activity">
    <reaction evidence="12">
        <text>O-phospho-D-serine + H2O = D-serine + phosphate</text>
        <dbReference type="Rhea" id="RHEA:24873"/>
        <dbReference type="ChEBI" id="CHEBI:15377"/>
        <dbReference type="ChEBI" id="CHEBI:35247"/>
        <dbReference type="ChEBI" id="CHEBI:43474"/>
        <dbReference type="ChEBI" id="CHEBI:58680"/>
        <dbReference type="EC" id="3.1.3.3"/>
    </reaction>
</comment>
<keyword evidence="8" id="KW-0460">Magnesium</keyword>
<dbReference type="NCBIfam" id="TIGR00338">
    <property type="entry name" value="serB"/>
    <property type="match status" value="1"/>
</dbReference>
<dbReference type="SFLD" id="SFLDS00003">
    <property type="entry name" value="Haloacid_Dehalogenase"/>
    <property type="match status" value="1"/>
</dbReference>
<keyword evidence="15" id="KW-1185">Reference proteome</keyword>
<evidence type="ECO:0000256" key="10">
    <source>
        <dbReference type="ARBA" id="ARBA00031693"/>
    </source>
</evidence>
<evidence type="ECO:0000256" key="3">
    <source>
        <dbReference type="ARBA" id="ARBA00009184"/>
    </source>
</evidence>
<dbReference type="SFLD" id="SFLDG01136">
    <property type="entry name" value="C1.6:_Phosphoserine_Phosphatas"/>
    <property type="match status" value="1"/>
</dbReference>
<evidence type="ECO:0000256" key="7">
    <source>
        <dbReference type="ARBA" id="ARBA00022801"/>
    </source>
</evidence>
<keyword evidence="9" id="KW-0718">Serine biosynthesis</keyword>
<evidence type="ECO:0000256" key="2">
    <source>
        <dbReference type="ARBA" id="ARBA00005135"/>
    </source>
</evidence>
<dbReference type="InterPro" id="IPR023214">
    <property type="entry name" value="HAD_sf"/>
</dbReference>
<evidence type="ECO:0000256" key="9">
    <source>
        <dbReference type="ARBA" id="ARBA00023299"/>
    </source>
</evidence>
<dbReference type="SFLD" id="SFLDF00029">
    <property type="entry name" value="phosphoserine_phosphatase"/>
    <property type="match status" value="1"/>
</dbReference>
<dbReference type="Pfam" id="PF12710">
    <property type="entry name" value="HAD"/>
    <property type="match status" value="1"/>
</dbReference>
<dbReference type="GO" id="GO:0006564">
    <property type="term" value="P:L-serine biosynthetic process"/>
    <property type="evidence" value="ECO:0007669"/>
    <property type="project" value="UniProtKB-KW"/>
</dbReference>
<reference evidence="14 15" key="1">
    <citation type="submission" date="2019-03" db="EMBL/GenBank/DDBJ databases">
        <title>Genome Sequencing and Assembly of Various Microbes Isolated from Alder Root Nodule.</title>
        <authorList>
            <person name="Swanson E."/>
            <person name="Sevigny J.L."/>
            <person name="Pesce C."/>
            <person name="Davis I."/>
            <person name="Kleiner V."/>
            <person name="Tisa L."/>
        </authorList>
    </citation>
    <scope>NUCLEOTIDE SEQUENCE [LARGE SCALE GENOMIC DNA]</scope>
    <source>
        <strain evidence="14 15">4R-31</strain>
    </source>
</reference>
<comment type="pathway">
    <text evidence="2">Amino-acid biosynthesis; L-serine biosynthesis; L-serine from 3-phospho-D-glycerate: step 3/3.</text>
</comment>
<comment type="cofactor">
    <cofactor evidence="1">
        <name>Mg(2+)</name>
        <dbReference type="ChEBI" id="CHEBI:18420"/>
    </cofactor>
</comment>
<evidence type="ECO:0000313" key="15">
    <source>
        <dbReference type="Proteomes" id="UP000298017"/>
    </source>
</evidence>
<dbReference type="RefSeq" id="WP_135010144.1">
    <property type="nucleotide sequence ID" value="NZ_JALXVM010000006.1"/>
</dbReference>
<accession>A0AAX2SGK5</accession>
<feature type="active site" description="Nucleophile" evidence="13">
    <location>
        <position position="108"/>
    </location>
</feature>
<evidence type="ECO:0000256" key="11">
    <source>
        <dbReference type="ARBA" id="ARBA00048138"/>
    </source>
</evidence>
<evidence type="ECO:0000256" key="12">
    <source>
        <dbReference type="ARBA" id="ARBA00048523"/>
    </source>
</evidence>
<dbReference type="InterPro" id="IPR004469">
    <property type="entry name" value="PSP"/>
</dbReference>
<comment type="similarity">
    <text evidence="3">Belongs to the HAD-like hydrolase superfamily. SerB family.</text>
</comment>
<dbReference type="GO" id="GO:0000287">
    <property type="term" value="F:magnesium ion binding"/>
    <property type="evidence" value="ECO:0007669"/>
    <property type="project" value="TreeGrafter"/>
</dbReference>
<feature type="active site" description="Proton donor" evidence="13">
    <location>
        <position position="110"/>
    </location>
</feature>
<dbReference type="PANTHER" id="PTHR43344">
    <property type="entry name" value="PHOSPHOSERINE PHOSPHATASE"/>
    <property type="match status" value="1"/>
</dbReference>
<dbReference type="AlphaFoldDB" id="A0AAX2SGK5"/>
<evidence type="ECO:0000256" key="4">
    <source>
        <dbReference type="ARBA" id="ARBA00012640"/>
    </source>
</evidence>
<comment type="catalytic activity">
    <reaction evidence="11">
        <text>O-phospho-L-serine + H2O = L-serine + phosphate</text>
        <dbReference type="Rhea" id="RHEA:21208"/>
        <dbReference type="ChEBI" id="CHEBI:15377"/>
        <dbReference type="ChEBI" id="CHEBI:33384"/>
        <dbReference type="ChEBI" id="CHEBI:43474"/>
        <dbReference type="ChEBI" id="CHEBI:57524"/>
        <dbReference type="EC" id="3.1.3.3"/>
    </reaction>
</comment>
<dbReference type="EC" id="3.1.3.3" evidence="4"/>
<keyword evidence="5" id="KW-0028">Amino-acid biosynthesis</keyword>
<name>A0AAX2SGK5_KOCRH</name>
<organism evidence="14 15">
    <name type="scientific">Kocuria rhizophila</name>
    <dbReference type="NCBI Taxonomy" id="72000"/>
    <lineage>
        <taxon>Bacteria</taxon>
        <taxon>Bacillati</taxon>
        <taxon>Actinomycetota</taxon>
        <taxon>Actinomycetes</taxon>
        <taxon>Micrococcales</taxon>
        <taxon>Micrococcaceae</taxon>
        <taxon>Kocuria</taxon>
    </lineage>
</organism>
<keyword evidence="6" id="KW-0479">Metal-binding</keyword>
<evidence type="ECO:0000256" key="5">
    <source>
        <dbReference type="ARBA" id="ARBA00022605"/>
    </source>
</evidence>
<evidence type="ECO:0000256" key="8">
    <source>
        <dbReference type="ARBA" id="ARBA00022842"/>
    </source>
</evidence>
<sequence length="309" mass="32993">MPQNCAVVALAVSPDDEVTQAVVDLLQRAGVTVDSPTWVRVTGTASDDRAADVEGYNALTIPVETEDPAALRRALQPDPRRQSVPGVDLNVVEARWTEQSRRKLVVLDVDSTLIRQEVIELLAAHAGREAEVAEITERAMRGEIDFEQSLRERVAVLAGLSAEVIDDVAGAVRLSPGAQALVRTLLREGHAVAAVSGGFRQVLAPLAASLELTRWAANGLEVEDGQLTGRVGGPVVDRAAKAEIVAQWARELEIAPEDVLVVGDGANDVDMARAAGLSVAYRAKPALQDVADTQINIPNLDALRFFLDL</sequence>